<dbReference type="AlphaFoldDB" id="A0A0P8AH17"/>
<dbReference type="Pfam" id="PF13580">
    <property type="entry name" value="SIS_2"/>
    <property type="match status" value="1"/>
</dbReference>
<feature type="domain" description="SIS" evidence="1">
    <location>
        <begin position="33"/>
        <end position="216"/>
    </location>
</feature>
<dbReference type="STRING" id="1305737.GCA_000526355_01355"/>
<proteinExistence type="predicted"/>
<dbReference type="InterPro" id="IPR001347">
    <property type="entry name" value="SIS_dom"/>
</dbReference>
<dbReference type="PROSITE" id="PS51464">
    <property type="entry name" value="SIS"/>
    <property type="match status" value="1"/>
</dbReference>
<dbReference type="EMBL" id="LJXT01000029">
    <property type="protein sequence ID" value="KPQ17723.1"/>
    <property type="molecule type" value="Genomic_DNA"/>
</dbReference>
<evidence type="ECO:0000313" key="2">
    <source>
        <dbReference type="EMBL" id="KPQ17723.1"/>
    </source>
</evidence>
<reference evidence="2 3" key="1">
    <citation type="submission" date="2015-09" db="EMBL/GenBank/DDBJ databases">
        <title>Identification and resolution of microdiversity through metagenomic sequencing of parallel consortia.</title>
        <authorList>
            <person name="Nelson W.C."/>
            <person name="Romine M.F."/>
            <person name="Lindemann S.R."/>
        </authorList>
    </citation>
    <scope>NUCLEOTIDE SEQUENCE [LARGE SCALE GENOMIC DNA]</scope>
    <source>
        <strain evidence="2">HL-49</strain>
    </source>
</reference>
<dbReference type="OrthoDB" id="9805185at2"/>
<organism evidence="2 3">
    <name type="scientific">Algoriphagus marincola HL-49</name>
    <dbReference type="NCBI Taxonomy" id="1305737"/>
    <lineage>
        <taxon>Bacteria</taxon>
        <taxon>Pseudomonadati</taxon>
        <taxon>Bacteroidota</taxon>
        <taxon>Cytophagia</taxon>
        <taxon>Cytophagales</taxon>
        <taxon>Cyclobacteriaceae</taxon>
        <taxon>Algoriphagus</taxon>
    </lineage>
</organism>
<dbReference type="GO" id="GO:1901135">
    <property type="term" value="P:carbohydrate derivative metabolic process"/>
    <property type="evidence" value="ECO:0007669"/>
    <property type="project" value="InterPro"/>
</dbReference>
<dbReference type="InterPro" id="IPR050099">
    <property type="entry name" value="SIS_GmhA/DiaA_subfam"/>
</dbReference>
<dbReference type="SUPFAM" id="SSF53697">
    <property type="entry name" value="SIS domain"/>
    <property type="match status" value="1"/>
</dbReference>
<sequence length="245" mass="26484">MEKAFERFQQLILSKLEGAFSQEQEILQASEWVASTIQNEGWIFTAGTGHSHLLAEEIFYRAGGFARVYPILDPPLMLHESASTSSLLEREEGYAYKILSEINLSSKDILIIASNSGRNAVTIELAQAFQNQGAKVICITNLAHSRSVTSRHSSGLKLYQVSDLVLDNQGEIGDAAVEISGIPGKVGATSTVVGAALLQAIMAQAVESLVKAGTIPELFISANTEEGEKYNDSLLEKYKGQVPPL</sequence>
<name>A0A0P8AH17_9BACT</name>
<dbReference type="eggNOG" id="COG4821">
    <property type="taxonomic scope" value="Bacteria"/>
</dbReference>
<evidence type="ECO:0000259" key="1">
    <source>
        <dbReference type="PROSITE" id="PS51464"/>
    </source>
</evidence>
<dbReference type="InterPro" id="IPR035472">
    <property type="entry name" value="RpiR-like_SIS"/>
</dbReference>
<evidence type="ECO:0000313" key="3">
    <source>
        <dbReference type="Proteomes" id="UP000050421"/>
    </source>
</evidence>
<dbReference type="PANTHER" id="PTHR30390:SF7">
    <property type="entry name" value="PHOSPHOHEPTOSE ISOMERASE"/>
    <property type="match status" value="1"/>
</dbReference>
<dbReference type="GO" id="GO:0097367">
    <property type="term" value="F:carbohydrate derivative binding"/>
    <property type="evidence" value="ECO:0007669"/>
    <property type="project" value="InterPro"/>
</dbReference>
<protein>
    <submittedName>
        <fullName evidence="2">Phosphosugar-binding protein</fullName>
    </submittedName>
</protein>
<dbReference type="InterPro" id="IPR046348">
    <property type="entry name" value="SIS_dom_sf"/>
</dbReference>
<dbReference type="Proteomes" id="UP000050421">
    <property type="component" value="Unassembled WGS sequence"/>
</dbReference>
<accession>A0A0P8AH17</accession>
<gene>
    <name evidence="2" type="ORF">HLUCCX10_06135</name>
</gene>
<dbReference type="Gene3D" id="3.40.50.10490">
    <property type="entry name" value="Glucose-6-phosphate isomerase like protein, domain 1"/>
    <property type="match status" value="1"/>
</dbReference>
<dbReference type="CDD" id="cd05013">
    <property type="entry name" value="SIS_RpiR"/>
    <property type="match status" value="1"/>
</dbReference>
<dbReference type="PATRIC" id="fig|1305737.6.peg.1892"/>
<comment type="caution">
    <text evidence="2">The sequence shown here is derived from an EMBL/GenBank/DDBJ whole genome shotgun (WGS) entry which is preliminary data.</text>
</comment>
<dbReference type="NCBIfam" id="NF002805">
    <property type="entry name" value="PRK02947.1"/>
    <property type="match status" value="1"/>
</dbReference>
<dbReference type="PANTHER" id="PTHR30390">
    <property type="entry name" value="SEDOHEPTULOSE 7-PHOSPHATE ISOMERASE / DNAA INITIATOR-ASSOCIATING FACTOR FOR REPLICATION INITIATION"/>
    <property type="match status" value="1"/>
</dbReference>